<name>A0A0V0IHC0_SOLCH</name>
<dbReference type="AlphaFoldDB" id="A0A0V0IHC0"/>
<accession>A0A0V0IHC0</accession>
<evidence type="ECO:0000313" key="1">
    <source>
        <dbReference type="EMBL" id="JAP31859.1"/>
    </source>
</evidence>
<protein>
    <submittedName>
        <fullName evidence="1">Putative ovule protein</fullName>
    </submittedName>
</protein>
<organism evidence="1">
    <name type="scientific">Solanum chacoense</name>
    <name type="common">Chaco potato</name>
    <dbReference type="NCBI Taxonomy" id="4108"/>
    <lineage>
        <taxon>Eukaryota</taxon>
        <taxon>Viridiplantae</taxon>
        <taxon>Streptophyta</taxon>
        <taxon>Embryophyta</taxon>
        <taxon>Tracheophyta</taxon>
        <taxon>Spermatophyta</taxon>
        <taxon>Magnoliopsida</taxon>
        <taxon>eudicotyledons</taxon>
        <taxon>Gunneridae</taxon>
        <taxon>Pentapetalae</taxon>
        <taxon>asterids</taxon>
        <taxon>lamiids</taxon>
        <taxon>Solanales</taxon>
        <taxon>Solanaceae</taxon>
        <taxon>Solanoideae</taxon>
        <taxon>Solaneae</taxon>
        <taxon>Solanum</taxon>
    </lineage>
</organism>
<dbReference type="EMBL" id="GEDG01006624">
    <property type="protein sequence ID" value="JAP31859.1"/>
    <property type="molecule type" value="Transcribed_RNA"/>
</dbReference>
<proteinExistence type="predicted"/>
<reference evidence="1" key="1">
    <citation type="submission" date="2015-12" db="EMBL/GenBank/DDBJ databases">
        <title>Gene expression during late stages of embryo sac development: a critical building block for successful pollen-pistil interactions.</title>
        <authorList>
            <person name="Liu Y."/>
            <person name="Joly V."/>
            <person name="Sabar M."/>
            <person name="Matton D.P."/>
        </authorList>
    </citation>
    <scope>NUCLEOTIDE SEQUENCE</scope>
</reference>
<feature type="non-terminal residue" evidence="1">
    <location>
        <position position="1"/>
    </location>
</feature>
<sequence length="66" mass="7321">NQRVSQIRYPIKRRRERNVDFGPLAQNLKSSCTCPTTKIPKNISLGPFNSKSAVGPSFGPFGPIFT</sequence>